<feature type="compositionally biased region" description="Basic and acidic residues" evidence="1">
    <location>
        <begin position="91"/>
        <end position="104"/>
    </location>
</feature>
<proteinExistence type="predicted"/>
<evidence type="ECO:0000313" key="3">
    <source>
        <dbReference type="Proteomes" id="UP001274830"/>
    </source>
</evidence>
<name>A0AAE0TNY1_9PEZI</name>
<evidence type="ECO:0000256" key="1">
    <source>
        <dbReference type="SAM" id="MobiDB-lite"/>
    </source>
</evidence>
<gene>
    <name evidence="2" type="ORF">LTR78_009778</name>
</gene>
<sequence length="224" mass="25024">MPCEQPGHNHPQWPASGPLTIERCEIFCQYCMGADAQHRWKFGWFLRRHVEKVHILHGDYSDVVLSKGWTRKEDGLARPSIQKKRAPPRSARRDNSKRIAEAHKSSSRLPLPDFSTTSLLALPSMEDAAFNNDLQTHHLKVTQMGGNDFTTFHKQPSLDIADTIEVAQYAPALTNLTHSSIASLQAANLIPQTCSLQAIESSSTDHFTATTNFNLPIDVGNSHF</sequence>
<evidence type="ECO:0000313" key="2">
    <source>
        <dbReference type="EMBL" id="KAK3670324.1"/>
    </source>
</evidence>
<dbReference type="Proteomes" id="UP001274830">
    <property type="component" value="Unassembled WGS sequence"/>
</dbReference>
<comment type="caution">
    <text evidence="2">The sequence shown here is derived from an EMBL/GenBank/DDBJ whole genome shotgun (WGS) entry which is preliminary data.</text>
</comment>
<reference evidence="2" key="1">
    <citation type="submission" date="2023-07" db="EMBL/GenBank/DDBJ databases">
        <title>Black Yeasts Isolated from many extreme environments.</title>
        <authorList>
            <person name="Coleine C."/>
            <person name="Stajich J.E."/>
            <person name="Selbmann L."/>
        </authorList>
    </citation>
    <scope>NUCLEOTIDE SEQUENCE</scope>
    <source>
        <strain evidence="2">CCFEE 5485</strain>
    </source>
</reference>
<protein>
    <submittedName>
        <fullName evidence="2">Uncharacterized protein</fullName>
    </submittedName>
</protein>
<feature type="region of interest" description="Disordered" evidence="1">
    <location>
        <begin position="76"/>
        <end position="110"/>
    </location>
</feature>
<keyword evidence="3" id="KW-1185">Reference proteome</keyword>
<dbReference type="EMBL" id="JAUTXT010000058">
    <property type="protein sequence ID" value="KAK3670324.1"/>
    <property type="molecule type" value="Genomic_DNA"/>
</dbReference>
<organism evidence="2 3">
    <name type="scientific">Recurvomyces mirabilis</name>
    <dbReference type="NCBI Taxonomy" id="574656"/>
    <lineage>
        <taxon>Eukaryota</taxon>
        <taxon>Fungi</taxon>
        <taxon>Dikarya</taxon>
        <taxon>Ascomycota</taxon>
        <taxon>Pezizomycotina</taxon>
        <taxon>Dothideomycetes</taxon>
        <taxon>Dothideomycetidae</taxon>
        <taxon>Mycosphaerellales</taxon>
        <taxon>Teratosphaeriaceae</taxon>
        <taxon>Recurvomyces</taxon>
    </lineage>
</organism>
<dbReference type="AlphaFoldDB" id="A0AAE0TNY1"/>
<accession>A0AAE0TNY1</accession>